<keyword evidence="10 14" id="KW-0479">Metal-binding</keyword>
<dbReference type="InterPro" id="IPR012337">
    <property type="entry name" value="RNaseH-like_sf"/>
</dbReference>
<feature type="binding site" evidence="14 15">
    <location>
        <position position="110"/>
    </location>
    <ligand>
        <name>a divalent metal cation</name>
        <dbReference type="ChEBI" id="CHEBI:60240"/>
    </ligand>
</feature>
<comment type="cofactor">
    <cofactor evidence="2">
        <name>Mg(2+)</name>
        <dbReference type="ChEBI" id="CHEBI:18420"/>
    </cofactor>
</comment>
<dbReference type="InterPro" id="IPR024567">
    <property type="entry name" value="RNase_HII/HIII_dom"/>
</dbReference>
<comment type="subcellular location">
    <subcellularLocation>
        <location evidence="4 14">Cytoplasm</location>
    </subcellularLocation>
</comment>
<reference evidence="18" key="1">
    <citation type="journal article" date="2021" name="PeerJ">
        <title>Extensive microbial diversity within the chicken gut microbiome revealed by metagenomics and culture.</title>
        <authorList>
            <person name="Gilroy R."/>
            <person name="Ravi A."/>
            <person name="Getino M."/>
            <person name="Pursley I."/>
            <person name="Horton D.L."/>
            <person name="Alikhan N.F."/>
            <person name="Baker D."/>
            <person name="Gharbi K."/>
            <person name="Hall N."/>
            <person name="Watson M."/>
            <person name="Adriaenssens E.M."/>
            <person name="Foster-Nyarko E."/>
            <person name="Jarju S."/>
            <person name="Secka A."/>
            <person name="Antonio M."/>
            <person name="Oren A."/>
            <person name="Chaudhuri R.R."/>
            <person name="La Ragione R."/>
            <person name="Hildebrand F."/>
            <person name="Pallen M.J."/>
        </authorList>
    </citation>
    <scope>NUCLEOTIDE SEQUENCE</scope>
    <source>
        <strain evidence="18">ChiGjej2B2-19336</strain>
    </source>
</reference>
<dbReference type="Gene3D" id="3.30.420.10">
    <property type="entry name" value="Ribonuclease H-like superfamily/Ribonuclease H"/>
    <property type="match status" value="1"/>
</dbReference>
<evidence type="ECO:0000256" key="16">
    <source>
        <dbReference type="RuleBase" id="RU003515"/>
    </source>
</evidence>
<reference evidence="18" key="2">
    <citation type="submission" date="2021-09" db="EMBL/GenBank/DDBJ databases">
        <authorList>
            <person name="Gilroy R."/>
        </authorList>
    </citation>
    <scope>NUCLEOTIDE SEQUENCE</scope>
    <source>
        <strain evidence="18">ChiGjej2B2-19336</strain>
    </source>
</reference>
<evidence type="ECO:0000256" key="9">
    <source>
        <dbReference type="ARBA" id="ARBA00022722"/>
    </source>
</evidence>
<keyword evidence="12 14" id="KW-0378">Hydrolase</keyword>
<comment type="function">
    <text evidence="3 14 16">Endonuclease that specifically degrades the RNA of RNA-DNA hybrids.</text>
</comment>
<dbReference type="RefSeq" id="WP_304122694.1">
    <property type="nucleotide sequence ID" value="NZ_DYZA01000167.1"/>
</dbReference>
<evidence type="ECO:0000256" key="3">
    <source>
        <dbReference type="ARBA" id="ARBA00004065"/>
    </source>
</evidence>
<dbReference type="Proteomes" id="UP000698963">
    <property type="component" value="Unassembled WGS sequence"/>
</dbReference>
<evidence type="ECO:0000256" key="1">
    <source>
        <dbReference type="ARBA" id="ARBA00000077"/>
    </source>
</evidence>
<evidence type="ECO:0000256" key="14">
    <source>
        <dbReference type="HAMAP-Rule" id="MF_00052"/>
    </source>
</evidence>
<evidence type="ECO:0000313" key="19">
    <source>
        <dbReference type="Proteomes" id="UP000698963"/>
    </source>
</evidence>
<organism evidence="18 19">
    <name type="scientific">Mailhella massiliensis</name>
    <dbReference type="NCBI Taxonomy" id="1903261"/>
    <lineage>
        <taxon>Bacteria</taxon>
        <taxon>Pseudomonadati</taxon>
        <taxon>Thermodesulfobacteriota</taxon>
        <taxon>Desulfovibrionia</taxon>
        <taxon>Desulfovibrionales</taxon>
        <taxon>Desulfovibrionaceae</taxon>
        <taxon>Mailhella</taxon>
    </lineage>
</organism>
<comment type="catalytic activity">
    <reaction evidence="1 14 15 16">
        <text>Endonucleolytic cleavage to 5'-phosphomonoester.</text>
        <dbReference type="EC" id="3.1.26.4"/>
    </reaction>
</comment>
<dbReference type="PROSITE" id="PS51975">
    <property type="entry name" value="RNASE_H_2"/>
    <property type="match status" value="1"/>
</dbReference>
<evidence type="ECO:0000256" key="6">
    <source>
        <dbReference type="ARBA" id="ARBA00012180"/>
    </source>
</evidence>
<evidence type="ECO:0000256" key="11">
    <source>
        <dbReference type="ARBA" id="ARBA00022759"/>
    </source>
</evidence>
<evidence type="ECO:0000256" key="8">
    <source>
        <dbReference type="ARBA" id="ARBA00022490"/>
    </source>
</evidence>
<dbReference type="GO" id="GO:0005737">
    <property type="term" value="C:cytoplasm"/>
    <property type="evidence" value="ECO:0007669"/>
    <property type="project" value="UniProtKB-SubCell"/>
</dbReference>
<dbReference type="AlphaFoldDB" id="A0A921AX15"/>
<comment type="cofactor">
    <cofactor evidence="14 15">
        <name>Mn(2+)</name>
        <dbReference type="ChEBI" id="CHEBI:29035"/>
    </cofactor>
    <cofactor evidence="14 15">
        <name>Mg(2+)</name>
        <dbReference type="ChEBI" id="CHEBI:18420"/>
    </cofactor>
    <text evidence="14 15">Manganese or magnesium. Binds 1 divalent metal ion per monomer in the absence of substrate. May bind a second metal ion after substrate binding.</text>
</comment>
<evidence type="ECO:0000256" key="5">
    <source>
        <dbReference type="ARBA" id="ARBA00007383"/>
    </source>
</evidence>
<dbReference type="GO" id="GO:0006298">
    <property type="term" value="P:mismatch repair"/>
    <property type="evidence" value="ECO:0007669"/>
    <property type="project" value="TreeGrafter"/>
</dbReference>
<evidence type="ECO:0000256" key="2">
    <source>
        <dbReference type="ARBA" id="ARBA00001946"/>
    </source>
</evidence>
<name>A0A921AX15_9BACT</name>
<comment type="caution">
    <text evidence="18">The sequence shown here is derived from an EMBL/GenBank/DDBJ whole genome shotgun (WGS) entry which is preliminary data.</text>
</comment>
<comment type="similarity">
    <text evidence="5 14 16">Belongs to the RNase HII family.</text>
</comment>
<dbReference type="NCBIfam" id="NF000595">
    <property type="entry name" value="PRK00015.1-3"/>
    <property type="match status" value="1"/>
</dbReference>
<feature type="binding site" evidence="14 15">
    <location>
        <position position="11"/>
    </location>
    <ligand>
        <name>a divalent metal cation</name>
        <dbReference type="ChEBI" id="CHEBI:60240"/>
    </ligand>
</feature>
<gene>
    <name evidence="14" type="primary">rnhB</name>
    <name evidence="18" type="ORF">K8W16_08230</name>
</gene>
<accession>A0A921AX15</accession>
<feature type="domain" description="RNase H type-2" evidence="17">
    <location>
        <begin position="4"/>
        <end position="210"/>
    </location>
</feature>
<dbReference type="EC" id="3.1.26.4" evidence="6 14"/>
<feature type="binding site" evidence="14 15">
    <location>
        <position position="10"/>
    </location>
    <ligand>
        <name>a divalent metal cation</name>
        <dbReference type="ChEBI" id="CHEBI:60240"/>
    </ligand>
</feature>
<dbReference type="GO" id="GO:0043137">
    <property type="term" value="P:DNA replication, removal of RNA primer"/>
    <property type="evidence" value="ECO:0007669"/>
    <property type="project" value="TreeGrafter"/>
</dbReference>
<evidence type="ECO:0000256" key="4">
    <source>
        <dbReference type="ARBA" id="ARBA00004496"/>
    </source>
</evidence>
<dbReference type="PANTHER" id="PTHR10954">
    <property type="entry name" value="RIBONUCLEASE H2 SUBUNIT A"/>
    <property type="match status" value="1"/>
</dbReference>
<keyword evidence="9 14" id="KW-0540">Nuclease</keyword>
<dbReference type="PANTHER" id="PTHR10954:SF18">
    <property type="entry name" value="RIBONUCLEASE HII"/>
    <property type="match status" value="1"/>
</dbReference>
<keyword evidence="11 14" id="KW-0255">Endonuclease</keyword>
<evidence type="ECO:0000256" key="15">
    <source>
        <dbReference type="PROSITE-ProRule" id="PRU01319"/>
    </source>
</evidence>
<dbReference type="GO" id="GO:0030145">
    <property type="term" value="F:manganese ion binding"/>
    <property type="evidence" value="ECO:0007669"/>
    <property type="project" value="UniProtKB-UniRule"/>
</dbReference>
<dbReference type="InterPro" id="IPR036397">
    <property type="entry name" value="RNaseH_sf"/>
</dbReference>
<dbReference type="GO" id="GO:0004523">
    <property type="term" value="F:RNA-DNA hybrid ribonuclease activity"/>
    <property type="evidence" value="ECO:0007669"/>
    <property type="project" value="UniProtKB-UniRule"/>
</dbReference>
<keyword evidence="8 14" id="KW-0963">Cytoplasm</keyword>
<keyword evidence="13 14" id="KW-0464">Manganese</keyword>
<evidence type="ECO:0000313" key="18">
    <source>
        <dbReference type="EMBL" id="HJD97616.1"/>
    </source>
</evidence>
<dbReference type="InterPro" id="IPR022898">
    <property type="entry name" value="RNase_HII"/>
</dbReference>
<evidence type="ECO:0000256" key="13">
    <source>
        <dbReference type="ARBA" id="ARBA00023211"/>
    </source>
</evidence>
<protein>
    <recommendedName>
        <fullName evidence="7 14">Ribonuclease HII</fullName>
        <shortName evidence="14">RNase HII</shortName>
        <ecNumber evidence="6 14">3.1.26.4</ecNumber>
    </recommendedName>
</protein>
<dbReference type="GO" id="GO:0032299">
    <property type="term" value="C:ribonuclease H2 complex"/>
    <property type="evidence" value="ECO:0007669"/>
    <property type="project" value="TreeGrafter"/>
</dbReference>
<dbReference type="CDD" id="cd07182">
    <property type="entry name" value="RNase_HII_bacteria_HII_like"/>
    <property type="match status" value="1"/>
</dbReference>
<evidence type="ECO:0000256" key="12">
    <source>
        <dbReference type="ARBA" id="ARBA00022801"/>
    </source>
</evidence>
<dbReference type="SUPFAM" id="SSF53098">
    <property type="entry name" value="Ribonuclease H-like"/>
    <property type="match status" value="1"/>
</dbReference>
<dbReference type="InterPro" id="IPR001352">
    <property type="entry name" value="RNase_HII/HIII"/>
</dbReference>
<proteinExistence type="inferred from homology"/>
<dbReference type="HAMAP" id="MF_00052_B">
    <property type="entry name" value="RNase_HII_B"/>
    <property type="match status" value="1"/>
</dbReference>
<sequence>MQEPFTAGTDEAGRGCLAGPVVAGAVIFADGFDLMGLDDSKALKEKERERLAVEIRSLAVGWGIGLSWMNEISRINILQASLMAMTRAVAAMRVRMKVKEDAVPARLLIDGTQIIPPLYFRQFGIPLPEQEAVVDGDALIPSISAASILAKTFRDELMTKLDTRWPEYGFARHKGYGTKEHREALKLYGPCPLHRLDFHSVLPKKVQEQGRLC</sequence>
<evidence type="ECO:0000256" key="10">
    <source>
        <dbReference type="ARBA" id="ARBA00022723"/>
    </source>
</evidence>
<dbReference type="GO" id="GO:0003723">
    <property type="term" value="F:RNA binding"/>
    <property type="evidence" value="ECO:0007669"/>
    <property type="project" value="UniProtKB-UniRule"/>
</dbReference>
<dbReference type="EMBL" id="DYZA01000167">
    <property type="protein sequence ID" value="HJD97616.1"/>
    <property type="molecule type" value="Genomic_DNA"/>
</dbReference>
<evidence type="ECO:0000256" key="7">
    <source>
        <dbReference type="ARBA" id="ARBA00019179"/>
    </source>
</evidence>
<dbReference type="Pfam" id="PF01351">
    <property type="entry name" value="RNase_HII"/>
    <property type="match status" value="1"/>
</dbReference>
<evidence type="ECO:0000259" key="17">
    <source>
        <dbReference type="PROSITE" id="PS51975"/>
    </source>
</evidence>